<gene>
    <name evidence="1" type="ORF">HINF_LOCUS42983</name>
</gene>
<evidence type="ECO:0000313" key="1">
    <source>
        <dbReference type="EMBL" id="CAL6049044.1"/>
    </source>
</evidence>
<name>A0ABP1JZT1_9EUKA</name>
<reference evidence="1 2" key="1">
    <citation type="submission" date="2024-07" db="EMBL/GenBank/DDBJ databases">
        <authorList>
            <person name="Akdeniz Z."/>
        </authorList>
    </citation>
    <scope>NUCLEOTIDE SEQUENCE [LARGE SCALE GENOMIC DNA]</scope>
</reference>
<accession>A0ABP1JZT1</accession>
<sequence>MRYAIYCNNIRLHELLFLLQQENVKTLLEGSDVLYQNKTKMSPIFKCKLLFPLLKSFQLTGQICYNQEKTLKRYTVDSLFQRPGVQVLSAGCIFCIRFSVYCLGYKSRCSKFSVCRVQ</sequence>
<comment type="caution">
    <text evidence="1">The sequence shown here is derived from an EMBL/GenBank/DDBJ whole genome shotgun (WGS) entry which is preliminary data.</text>
</comment>
<dbReference type="EMBL" id="CAXDID020000177">
    <property type="protein sequence ID" value="CAL6049044.1"/>
    <property type="molecule type" value="Genomic_DNA"/>
</dbReference>
<organism evidence="1 2">
    <name type="scientific">Hexamita inflata</name>
    <dbReference type="NCBI Taxonomy" id="28002"/>
    <lineage>
        <taxon>Eukaryota</taxon>
        <taxon>Metamonada</taxon>
        <taxon>Diplomonadida</taxon>
        <taxon>Hexamitidae</taxon>
        <taxon>Hexamitinae</taxon>
        <taxon>Hexamita</taxon>
    </lineage>
</organism>
<proteinExistence type="predicted"/>
<protein>
    <submittedName>
        <fullName evidence="1">Hypothetical_protein</fullName>
    </submittedName>
</protein>
<evidence type="ECO:0000313" key="2">
    <source>
        <dbReference type="Proteomes" id="UP001642409"/>
    </source>
</evidence>
<keyword evidence="2" id="KW-1185">Reference proteome</keyword>
<dbReference type="Proteomes" id="UP001642409">
    <property type="component" value="Unassembled WGS sequence"/>
</dbReference>